<reference evidence="2 3" key="1">
    <citation type="submission" date="2020-07" db="EMBL/GenBank/DDBJ databases">
        <title>Complete genome sequence for Sandaracinobacter sp. M6.</title>
        <authorList>
            <person name="Tang Y."/>
            <person name="Liu Q."/>
            <person name="Guo Z."/>
            <person name="Lei P."/>
            <person name="Huang B."/>
        </authorList>
    </citation>
    <scope>NUCLEOTIDE SEQUENCE [LARGE SCALE GENOMIC DNA]</scope>
    <source>
        <strain evidence="2 3">M6</strain>
    </source>
</reference>
<gene>
    <name evidence="2" type="ORF">H3309_10345</name>
</gene>
<dbReference type="Gene3D" id="3.40.50.720">
    <property type="entry name" value="NAD(P)-binding Rossmann-like Domain"/>
    <property type="match status" value="1"/>
</dbReference>
<dbReference type="KEGG" id="sand:H3309_10345"/>
<dbReference type="SUPFAM" id="SSF51735">
    <property type="entry name" value="NAD(P)-binding Rossmann-fold domains"/>
    <property type="match status" value="1"/>
</dbReference>
<organism evidence="2 3">
    <name type="scientific">Sandaracinobacteroides saxicola</name>
    <dbReference type="NCBI Taxonomy" id="2759707"/>
    <lineage>
        <taxon>Bacteria</taxon>
        <taxon>Pseudomonadati</taxon>
        <taxon>Pseudomonadota</taxon>
        <taxon>Alphaproteobacteria</taxon>
        <taxon>Sphingomonadales</taxon>
        <taxon>Sphingosinicellaceae</taxon>
        <taxon>Sandaracinobacteroides</taxon>
    </lineage>
</organism>
<keyword evidence="3" id="KW-1185">Reference proteome</keyword>
<evidence type="ECO:0000313" key="3">
    <source>
        <dbReference type="Proteomes" id="UP000515292"/>
    </source>
</evidence>
<dbReference type="PANTHER" id="PTHR43574">
    <property type="entry name" value="EPIMERASE-RELATED"/>
    <property type="match status" value="1"/>
</dbReference>
<dbReference type="AlphaFoldDB" id="A0A7G5IEK2"/>
<evidence type="ECO:0000256" key="1">
    <source>
        <dbReference type="ARBA" id="ARBA00023027"/>
    </source>
</evidence>
<dbReference type="EMBL" id="CP059851">
    <property type="protein sequence ID" value="QMW21794.1"/>
    <property type="molecule type" value="Genomic_DNA"/>
</dbReference>
<protein>
    <submittedName>
        <fullName evidence="2">SDR family NAD(P)-dependent oxidoreductase</fullName>
    </submittedName>
</protein>
<proteinExistence type="predicted"/>
<evidence type="ECO:0000313" key="2">
    <source>
        <dbReference type="EMBL" id="QMW21794.1"/>
    </source>
</evidence>
<accession>A0A7G5IEK2</accession>
<keyword evidence="1" id="KW-0520">NAD</keyword>
<dbReference type="Proteomes" id="UP000515292">
    <property type="component" value="Chromosome"/>
</dbReference>
<dbReference type="RefSeq" id="WP_182294640.1">
    <property type="nucleotide sequence ID" value="NZ_CP059851.1"/>
</dbReference>
<sequence>MMRLCIVGMGYSGAWIGRAAEAAGLEVVGVRRAASADVIGFDEAAVAGLVAEADFLLSSVPPWAEGDPVLARFGAALRARRGWTGYLSSTGVYGDCGGAWVDESAAVGTGRRTARSAADADWQALGATVFRLPGIYGPGRSAIEAVREGTARRVNRPGHVFSRVHVADIAGAVVASMKRDFRGVVNVADDLPAEPRAVTEFACGLLGSPLPPLLPLDEAGLSPMALGFWTERRRVANGRLTGMLGYRLRFPDYKSGLVACLRSAS</sequence>
<name>A0A7G5IEK2_9SPHN</name>
<dbReference type="InterPro" id="IPR036291">
    <property type="entry name" value="NAD(P)-bd_dom_sf"/>
</dbReference>